<protein>
    <recommendedName>
        <fullName evidence="3">EamA domain-containing protein</fullName>
    </recommendedName>
</protein>
<keyword evidence="1" id="KW-0812">Transmembrane</keyword>
<evidence type="ECO:0000313" key="2">
    <source>
        <dbReference type="EMBL" id="SVD39085.1"/>
    </source>
</evidence>
<evidence type="ECO:0008006" key="3">
    <source>
        <dbReference type="Google" id="ProtNLM"/>
    </source>
</evidence>
<evidence type="ECO:0000256" key="1">
    <source>
        <dbReference type="SAM" id="Phobius"/>
    </source>
</evidence>
<name>A0A382UZ81_9ZZZZ</name>
<feature type="transmembrane region" description="Helical" evidence="1">
    <location>
        <begin position="68"/>
        <end position="90"/>
    </location>
</feature>
<proteinExistence type="predicted"/>
<feature type="transmembrane region" description="Helical" evidence="1">
    <location>
        <begin position="110"/>
        <end position="139"/>
    </location>
</feature>
<dbReference type="SUPFAM" id="SSF103481">
    <property type="entry name" value="Multidrug resistance efflux transporter EmrE"/>
    <property type="match status" value="1"/>
</dbReference>
<dbReference type="EMBL" id="UINC01147644">
    <property type="protein sequence ID" value="SVD39085.1"/>
    <property type="molecule type" value="Genomic_DNA"/>
</dbReference>
<dbReference type="InterPro" id="IPR037185">
    <property type="entry name" value="EmrE-like"/>
</dbReference>
<keyword evidence="1" id="KW-0472">Membrane</keyword>
<reference evidence="2" key="1">
    <citation type="submission" date="2018-05" db="EMBL/GenBank/DDBJ databases">
        <authorList>
            <person name="Lanie J.A."/>
            <person name="Ng W.-L."/>
            <person name="Kazmierczak K.M."/>
            <person name="Andrzejewski T.M."/>
            <person name="Davidsen T.M."/>
            <person name="Wayne K.J."/>
            <person name="Tettelin H."/>
            <person name="Glass J.I."/>
            <person name="Rusch D."/>
            <person name="Podicherti R."/>
            <person name="Tsui H.-C.T."/>
            <person name="Winkler M.E."/>
        </authorList>
    </citation>
    <scope>NUCLEOTIDE SEQUENCE</scope>
</reference>
<feature type="transmembrane region" description="Helical" evidence="1">
    <location>
        <begin position="225"/>
        <end position="247"/>
    </location>
</feature>
<gene>
    <name evidence="2" type="ORF">METZ01_LOCUS391939</name>
</gene>
<feature type="transmembrane region" description="Helical" evidence="1">
    <location>
        <begin position="160"/>
        <end position="177"/>
    </location>
</feature>
<feature type="transmembrane region" description="Helical" evidence="1">
    <location>
        <begin position="189"/>
        <end position="213"/>
    </location>
</feature>
<feature type="transmembrane region" description="Helical" evidence="1">
    <location>
        <begin position="35"/>
        <end position="56"/>
    </location>
</feature>
<keyword evidence="1" id="KW-1133">Transmembrane helix</keyword>
<dbReference type="AlphaFoldDB" id="A0A382UZ81"/>
<organism evidence="2">
    <name type="scientific">marine metagenome</name>
    <dbReference type="NCBI Taxonomy" id="408172"/>
    <lineage>
        <taxon>unclassified sequences</taxon>
        <taxon>metagenomes</taxon>
        <taxon>ecological metagenomes</taxon>
    </lineage>
</organism>
<accession>A0A382UZ81</accession>
<feature type="non-terminal residue" evidence="2">
    <location>
        <position position="249"/>
    </location>
</feature>
<sequence>MYLWIWVTIAAAISQSLRTAQQKNLQPVLGNFGASYVRFSYAIPFAWAWIIAYAYFFNVPFPVFNFSFFVWVTIAGITQIIFTVLLITLFSHRSFASGTAFSKTEVIQAALFEAIILGHIVNLKIGIAIVLGVIAVFLLSLAKSKLTLKNLFSSILTRQAALGLGSGAFLGFCTVAFRAATDSLESTDLIMRASITGGISVLIQSVIMGVWMIKYVQKELLLTFINWKGSSLVGLFGAITTACWFYAFS</sequence>